<dbReference type="EMBL" id="CAFBPQ010000010">
    <property type="protein sequence ID" value="CAB5018860.1"/>
    <property type="molecule type" value="Genomic_DNA"/>
</dbReference>
<name>A0A6J7FRJ9_9ZZZZ</name>
<dbReference type="EMBL" id="CAEZYK010000125">
    <property type="protein sequence ID" value="CAB4735102.1"/>
    <property type="molecule type" value="Genomic_DNA"/>
</dbReference>
<dbReference type="AlphaFoldDB" id="A0A6J7FRJ9"/>
<reference evidence="3" key="1">
    <citation type="submission" date="2020-05" db="EMBL/GenBank/DDBJ databases">
        <authorList>
            <person name="Chiriac C."/>
            <person name="Salcher M."/>
            <person name="Ghai R."/>
            <person name="Kavagutti S V."/>
        </authorList>
    </citation>
    <scope>NUCLEOTIDE SEQUENCE</scope>
</reference>
<dbReference type="InterPro" id="IPR029058">
    <property type="entry name" value="AB_hydrolase_fold"/>
</dbReference>
<evidence type="ECO:0000313" key="2">
    <source>
        <dbReference type="EMBL" id="CAB4735102.1"/>
    </source>
</evidence>
<dbReference type="EMBL" id="CAFBMM010000003">
    <property type="protein sequence ID" value="CAB4896568.1"/>
    <property type="molecule type" value="Genomic_DNA"/>
</dbReference>
<evidence type="ECO:0000313" key="4">
    <source>
        <dbReference type="EMBL" id="CAB4969134.1"/>
    </source>
</evidence>
<protein>
    <submittedName>
        <fullName evidence="3">Unannotated protein</fullName>
    </submittedName>
</protein>
<evidence type="ECO:0000313" key="5">
    <source>
        <dbReference type="EMBL" id="CAB5018860.1"/>
    </source>
</evidence>
<feature type="domain" description="Dienelactone hydrolase" evidence="1">
    <location>
        <begin position="30"/>
        <end position="210"/>
    </location>
</feature>
<evidence type="ECO:0000259" key="1">
    <source>
        <dbReference type="Pfam" id="PF01738"/>
    </source>
</evidence>
<sequence length="264" mass="28321">MDDTIEITGFTAAPFVSEGIEHLVYRGGTGPAVIVLHEIPGLHPGVIEFSQRLVARGFHVVMPSLFGTPKKAVSGGYIAQSLVSACVAKEFTNWALNQTSPVTKWLRALALDAHRANGGPGVGAIGMCFTGGFALGMMVDDRMLAPVLSQPSLPFAAGKKRSKSVGISNADLAIVKKRVEAGACVMGLRFSADKMVPDERFETLREELGEGFLAVEIDSSPDNPNKIPTKAHSVLTMDFVDSVGHPTYEALERVLEFLDDRLRV</sequence>
<dbReference type="SUPFAM" id="SSF53474">
    <property type="entry name" value="alpha/beta-Hydrolases"/>
    <property type="match status" value="1"/>
</dbReference>
<dbReference type="EMBL" id="CAFBOF010000002">
    <property type="protein sequence ID" value="CAB4969134.1"/>
    <property type="molecule type" value="Genomic_DNA"/>
</dbReference>
<accession>A0A6J7FRJ9</accession>
<proteinExistence type="predicted"/>
<dbReference type="InterPro" id="IPR002925">
    <property type="entry name" value="Dienelactn_hydro"/>
</dbReference>
<organism evidence="3">
    <name type="scientific">freshwater metagenome</name>
    <dbReference type="NCBI Taxonomy" id="449393"/>
    <lineage>
        <taxon>unclassified sequences</taxon>
        <taxon>metagenomes</taxon>
        <taxon>ecological metagenomes</taxon>
    </lineage>
</organism>
<dbReference type="Pfam" id="PF01738">
    <property type="entry name" value="DLH"/>
    <property type="match status" value="1"/>
</dbReference>
<dbReference type="Gene3D" id="3.40.50.1820">
    <property type="entry name" value="alpha/beta hydrolase"/>
    <property type="match status" value="1"/>
</dbReference>
<evidence type="ECO:0000313" key="3">
    <source>
        <dbReference type="EMBL" id="CAB4896568.1"/>
    </source>
</evidence>
<dbReference type="GO" id="GO:0016787">
    <property type="term" value="F:hydrolase activity"/>
    <property type="evidence" value="ECO:0007669"/>
    <property type="project" value="InterPro"/>
</dbReference>
<gene>
    <name evidence="2" type="ORF">UFOPK2683_01532</name>
    <name evidence="3" type="ORF">UFOPK3605_00236</name>
    <name evidence="4" type="ORF">UFOPK3897_00219</name>
    <name evidence="5" type="ORF">UFOPK4121_00523</name>
</gene>